<feature type="compositionally biased region" description="Basic and acidic residues" evidence="1">
    <location>
        <begin position="43"/>
        <end position="70"/>
    </location>
</feature>
<reference evidence="4" key="1">
    <citation type="journal article" date="2021" name="Nat. Commun.">
        <title>Genomic analyses provide insights into spinach domestication and the genetic basis of agronomic traits.</title>
        <authorList>
            <person name="Cai X."/>
            <person name="Sun X."/>
            <person name="Xu C."/>
            <person name="Sun H."/>
            <person name="Wang X."/>
            <person name="Ge C."/>
            <person name="Zhang Z."/>
            <person name="Wang Q."/>
            <person name="Fei Z."/>
            <person name="Jiao C."/>
            <person name="Wang Q."/>
        </authorList>
    </citation>
    <scope>NUCLEOTIDE SEQUENCE [LARGE SCALE GENOMIC DNA]</scope>
    <source>
        <strain evidence="4">cv. Varoflay</strain>
    </source>
</reference>
<keyword evidence="2" id="KW-0472">Membrane</keyword>
<feature type="region of interest" description="Disordered" evidence="1">
    <location>
        <begin position="126"/>
        <end position="241"/>
    </location>
</feature>
<reference evidence="5" key="2">
    <citation type="submission" date="2025-08" db="UniProtKB">
        <authorList>
            <consortium name="RefSeq"/>
        </authorList>
    </citation>
    <scope>IDENTIFICATION</scope>
    <source>
        <tissue evidence="5">Leaf</tissue>
    </source>
</reference>
<evidence type="ECO:0000256" key="1">
    <source>
        <dbReference type="SAM" id="MobiDB-lite"/>
    </source>
</evidence>
<feature type="compositionally biased region" description="Basic and acidic residues" evidence="1">
    <location>
        <begin position="138"/>
        <end position="151"/>
    </location>
</feature>
<feature type="transmembrane region" description="Helical" evidence="2">
    <location>
        <begin position="92"/>
        <end position="115"/>
    </location>
</feature>
<keyword evidence="2" id="KW-0812">Transmembrane</keyword>
<dbReference type="PROSITE" id="PS51257">
    <property type="entry name" value="PROKAR_LIPOPROTEIN"/>
    <property type="match status" value="1"/>
</dbReference>
<proteinExistence type="predicted"/>
<feature type="compositionally biased region" description="Basic and acidic residues" evidence="1">
    <location>
        <begin position="162"/>
        <end position="187"/>
    </location>
</feature>
<dbReference type="RefSeq" id="XP_021863142.2">
    <property type="nucleotide sequence ID" value="XM_022007450.2"/>
</dbReference>
<dbReference type="AlphaFoldDB" id="A0A9R0J815"/>
<gene>
    <name evidence="5" type="primary">LOC110802024</name>
</gene>
<dbReference type="KEGG" id="soe:110802024"/>
<keyword evidence="2" id="KW-1133">Transmembrane helix</keyword>
<evidence type="ECO:0000256" key="3">
    <source>
        <dbReference type="SAM" id="SignalP"/>
    </source>
</evidence>
<evidence type="ECO:0000313" key="4">
    <source>
        <dbReference type="Proteomes" id="UP000813463"/>
    </source>
</evidence>
<feature type="chain" id="PRO_5045152991" evidence="3">
    <location>
        <begin position="23"/>
        <end position="241"/>
    </location>
</feature>
<name>A0A9R0J815_SPIOL</name>
<protein>
    <submittedName>
        <fullName evidence="5">Extensin-3-like</fullName>
    </submittedName>
</protein>
<evidence type="ECO:0000256" key="2">
    <source>
        <dbReference type="SAM" id="Phobius"/>
    </source>
</evidence>
<evidence type="ECO:0000313" key="5">
    <source>
        <dbReference type="RefSeq" id="XP_021863142.2"/>
    </source>
</evidence>
<dbReference type="InterPro" id="IPR051308">
    <property type="entry name" value="Proline-rich_CW_protein"/>
</dbReference>
<keyword evidence="4" id="KW-1185">Reference proteome</keyword>
<dbReference type="Proteomes" id="UP000813463">
    <property type="component" value="Chromosome 3"/>
</dbReference>
<accession>A0A9R0J815</accession>
<feature type="compositionally biased region" description="Pro residues" evidence="1">
    <location>
        <begin position="218"/>
        <end position="234"/>
    </location>
</feature>
<organism evidence="4 5">
    <name type="scientific">Spinacia oleracea</name>
    <name type="common">Spinach</name>
    <dbReference type="NCBI Taxonomy" id="3562"/>
    <lineage>
        <taxon>Eukaryota</taxon>
        <taxon>Viridiplantae</taxon>
        <taxon>Streptophyta</taxon>
        <taxon>Embryophyta</taxon>
        <taxon>Tracheophyta</taxon>
        <taxon>Spermatophyta</taxon>
        <taxon>Magnoliopsida</taxon>
        <taxon>eudicotyledons</taxon>
        <taxon>Gunneridae</taxon>
        <taxon>Pentapetalae</taxon>
        <taxon>Caryophyllales</taxon>
        <taxon>Chenopodiaceae</taxon>
        <taxon>Chenopodioideae</taxon>
        <taxon>Anserineae</taxon>
        <taxon>Spinacia</taxon>
    </lineage>
</organism>
<sequence length="241" mass="26915">MSGKHLLLLLLFAVLITTGCLAHHDDYKHDKKPPEKKHHEKKPPKDDHYKPPVKHDKKPPMKKDPPEKEYPTPPYKPPSVTISQTISLTVTYTIIIIIIMSGARLLVLFLMAGVLGTAQCVAEHHQHGHRKASPPHNKGIESCKSTSEHRSLVPPKGHTTHKGTDKKKSPVPSHHDREKTPQHEVHKSPRKGATKVTKPPVGHEPQSPPSRNELPVKKLPPPGKKLSPMPPHKPPTTTKFY</sequence>
<keyword evidence="3" id="KW-0732">Signal</keyword>
<dbReference type="GeneID" id="110802024"/>
<dbReference type="PANTHER" id="PTHR34629:SF1">
    <property type="entry name" value="PROLINE-RICH EXTENSIN-LIKE PROTEIN EPR1"/>
    <property type="match status" value="1"/>
</dbReference>
<feature type="region of interest" description="Disordered" evidence="1">
    <location>
        <begin position="27"/>
        <end position="78"/>
    </location>
</feature>
<feature type="signal peptide" evidence="3">
    <location>
        <begin position="1"/>
        <end position="22"/>
    </location>
</feature>
<dbReference type="PANTHER" id="PTHR34629">
    <property type="entry name" value="PROLINE-RICH EXTENSIN-LIKE PROTEIN EPR1"/>
    <property type="match status" value="1"/>
</dbReference>